<accession>A0A914L8P6</accession>
<evidence type="ECO:0000256" key="5">
    <source>
        <dbReference type="ARBA" id="ARBA00022771"/>
    </source>
</evidence>
<dbReference type="SMART" id="SM01329">
    <property type="entry name" value="Iso_dh"/>
    <property type="match status" value="1"/>
</dbReference>
<evidence type="ECO:0000256" key="3">
    <source>
        <dbReference type="ARBA" id="ARBA00022532"/>
    </source>
</evidence>
<keyword evidence="5" id="KW-0863">Zinc-finger</keyword>
<dbReference type="GO" id="GO:0005739">
    <property type="term" value="C:mitochondrion"/>
    <property type="evidence" value="ECO:0007669"/>
    <property type="project" value="TreeGrafter"/>
</dbReference>
<keyword evidence="3" id="KW-0816">Tricarboxylic acid cycle</keyword>
<evidence type="ECO:0000256" key="2">
    <source>
        <dbReference type="ARBA" id="ARBA00007769"/>
    </source>
</evidence>
<feature type="domain" description="Isopropylmalate dehydrogenase-like" evidence="8">
    <location>
        <begin position="1"/>
        <end position="128"/>
    </location>
</feature>
<keyword evidence="7" id="KW-0862">Zinc</keyword>
<comment type="pathway">
    <text evidence="1">Protein modification; protein ubiquitination.</text>
</comment>
<name>A0A914L8P6_MELIC</name>
<dbReference type="SUPFAM" id="SSF53659">
    <property type="entry name" value="Isocitrate/Isopropylmalate dehydrogenase-like"/>
    <property type="match status" value="1"/>
</dbReference>
<evidence type="ECO:0000256" key="1">
    <source>
        <dbReference type="ARBA" id="ARBA00004906"/>
    </source>
</evidence>
<evidence type="ECO:0000259" key="8">
    <source>
        <dbReference type="SMART" id="SM01329"/>
    </source>
</evidence>
<dbReference type="Pfam" id="PF00180">
    <property type="entry name" value="Iso_dh"/>
    <property type="match status" value="1"/>
</dbReference>
<protein>
    <submittedName>
        <fullName evidence="10">Isopropylmalate dehydrogenase-like domain-containing protein</fullName>
    </submittedName>
</protein>
<evidence type="ECO:0000256" key="6">
    <source>
        <dbReference type="ARBA" id="ARBA00022786"/>
    </source>
</evidence>
<comment type="similarity">
    <text evidence="2">Belongs to the isocitrate and isopropylmalate dehydrogenases family.</text>
</comment>
<dbReference type="Pfam" id="PF12678">
    <property type="entry name" value="zf-rbx1"/>
    <property type="match status" value="1"/>
</dbReference>
<dbReference type="AlphaFoldDB" id="A0A914L8P6"/>
<dbReference type="GO" id="GO:0008270">
    <property type="term" value="F:zinc ion binding"/>
    <property type="evidence" value="ECO:0007669"/>
    <property type="project" value="UniProtKB-KW"/>
</dbReference>
<dbReference type="SUPFAM" id="SSF57850">
    <property type="entry name" value="RING/U-box"/>
    <property type="match status" value="1"/>
</dbReference>
<evidence type="ECO:0000256" key="4">
    <source>
        <dbReference type="ARBA" id="ARBA00022723"/>
    </source>
</evidence>
<dbReference type="PANTHER" id="PTHR11835:SF60">
    <property type="entry name" value="ISOCITRATE DEHYDROGENASE [NAD] SUBUNIT, MITOCHONDRIAL"/>
    <property type="match status" value="1"/>
</dbReference>
<evidence type="ECO:0000313" key="10">
    <source>
        <dbReference type="WBParaSite" id="Minc3s00278g09270"/>
    </source>
</evidence>
<dbReference type="PANTHER" id="PTHR11835">
    <property type="entry name" value="DECARBOXYLATING DEHYDROGENASES-ISOCITRATE, ISOPROPYLMALATE, TARTRATE"/>
    <property type="match status" value="1"/>
</dbReference>
<evidence type="ECO:0000256" key="7">
    <source>
        <dbReference type="ARBA" id="ARBA00022833"/>
    </source>
</evidence>
<evidence type="ECO:0000313" key="9">
    <source>
        <dbReference type="Proteomes" id="UP000887563"/>
    </source>
</evidence>
<dbReference type="Gene3D" id="3.30.40.10">
    <property type="entry name" value="Zinc/RING finger domain, C3HC4 (zinc finger)"/>
    <property type="match status" value="1"/>
</dbReference>
<dbReference type="Gene3D" id="3.40.718.10">
    <property type="entry name" value="Isopropylmalate Dehydrogenase"/>
    <property type="match status" value="2"/>
</dbReference>
<dbReference type="GO" id="GO:0006099">
    <property type="term" value="P:tricarboxylic acid cycle"/>
    <property type="evidence" value="ECO:0007669"/>
    <property type="project" value="UniProtKB-KW"/>
</dbReference>
<sequence>MELRRRLDLYANVLHCVSVPTIHSRHKDLDLVLIRENTEGEYSGLEHESVNGIVESLKGTRNTGTSLTGKDLANPTAFIRAAIDMLRYLGLDSYADKMSDALFIALTERKLHTPDIGKPFTLKRWNLIATWAWDVECDTCAICRVHLMEACLRCQSESKAQECVVIWGECNHCFHLFPNNVYKMKFIANPC</sequence>
<dbReference type="InterPro" id="IPR013083">
    <property type="entry name" value="Znf_RING/FYVE/PHD"/>
</dbReference>
<reference evidence="10" key="1">
    <citation type="submission" date="2022-11" db="UniProtKB">
        <authorList>
            <consortium name="WormBaseParasite"/>
        </authorList>
    </citation>
    <scope>IDENTIFICATION</scope>
</reference>
<dbReference type="GO" id="GO:0006102">
    <property type="term" value="P:isocitrate metabolic process"/>
    <property type="evidence" value="ECO:0007669"/>
    <property type="project" value="TreeGrafter"/>
</dbReference>
<dbReference type="Proteomes" id="UP000887563">
    <property type="component" value="Unplaced"/>
</dbReference>
<keyword evidence="9" id="KW-1185">Reference proteome</keyword>
<organism evidence="9 10">
    <name type="scientific">Meloidogyne incognita</name>
    <name type="common">Southern root-knot nematode worm</name>
    <name type="synonym">Oxyuris incognita</name>
    <dbReference type="NCBI Taxonomy" id="6306"/>
    <lineage>
        <taxon>Eukaryota</taxon>
        <taxon>Metazoa</taxon>
        <taxon>Ecdysozoa</taxon>
        <taxon>Nematoda</taxon>
        <taxon>Chromadorea</taxon>
        <taxon>Rhabditida</taxon>
        <taxon>Tylenchina</taxon>
        <taxon>Tylenchomorpha</taxon>
        <taxon>Tylenchoidea</taxon>
        <taxon>Meloidogynidae</taxon>
        <taxon>Meloidogyninae</taxon>
        <taxon>Meloidogyne</taxon>
        <taxon>Meloidogyne incognita group</taxon>
    </lineage>
</organism>
<dbReference type="InterPro" id="IPR024766">
    <property type="entry name" value="Znf_RING_H2"/>
</dbReference>
<proteinExistence type="inferred from homology"/>
<dbReference type="WBParaSite" id="Minc3s00278g09270">
    <property type="protein sequence ID" value="Minc3s00278g09270"/>
    <property type="gene ID" value="Minc3s00278g09270"/>
</dbReference>
<keyword evidence="4" id="KW-0479">Metal-binding</keyword>
<keyword evidence="6" id="KW-0833">Ubl conjugation pathway</keyword>
<dbReference type="InterPro" id="IPR024084">
    <property type="entry name" value="IsoPropMal-DH-like_dom"/>
</dbReference>